<gene>
    <name evidence="1" type="ORF">dnm_042330</name>
</gene>
<evidence type="ECO:0000313" key="2">
    <source>
        <dbReference type="Proteomes" id="UP000663722"/>
    </source>
</evidence>
<protein>
    <submittedName>
        <fullName evidence="1">Uncharacterized protein</fullName>
    </submittedName>
</protein>
<sequence length="44" mass="5131">MKTEKSEKLTEVCDKRGADLSESGELKKIFEKWNVIFVPEAWTE</sequence>
<keyword evidence="2" id="KW-1185">Reference proteome</keyword>
<reference evidence="1" key="1">
    <citation type="journal article" date="2021" name="Microb. Physiol.">
        <title>Proteogenomic Insights into the Physiology of Marine, Sulfate-Reducing, Filamentous Desulfonema limicola and Desulfonema magnum.</title>
        <authorList>
            <person name="Schnaars V."/>
            <person name="Wohlbrand L."/>
            <person name="Scheve S."/>
            <person name="Hinrichs C."/>
            <person name="Reinhardt R."/>
            <person name="Rabus R."/>
        </authorList>
    </citation>
    <scope>NUCLEOTIDE SEQUENCE</scope>
    <source>
        <strain evidence="1">4be13</strain>
    </source>
</reference>
<accession>A0A975BMC1</accession>
<name>A0A975BMC1_9BACT</name>
<evidence type="ECO:0000313" key="1">
    <source>
        <dbReference type="EMBL" id="QTA88192.1"/>
    </source>
</evidence>
<dbReference type="Proteomes" id="UP000663722">
    <property type="component" value="Chromosome"/>
</dbReference>
<organism evidence="1 2">
    <name type="scientific">Desulfonema magnum</name>
    <dbReference type="NCBI Taxonomy" id="45655"/>
    <lineage>
        <taxon>Bacteria</taxon>
        <taxon>Pseudomonadati</taxon>
        <taxon>Thermodesulfobacteriota</taxon>
        <taxon>Desulfobacteria</taxon>
        <taxon>Desulfobacterales</taxon>
        <taxon>Desulfococcaceae</taxon>
        <taxon>Desulfonema</taxon>
    </lineage>
</organism>
<dbReference type="AlphaFoldDB" id="A0A975BMC1"/>
<dbReference type="EMBL" id="CP061800">
    <property type="protein sequence ID" value="QTA88192.1"/>
    <property type="molecule type" value="Genomic_DNA"/>
</dbReference>
<dbReference type="KEGG" id="dmm:dnm_042330"/>
<proteinExistence type="predicted"/>